<protein>
    <submittedName>
        <fullName evidence="1">Uncharacterized protein</fullName>
    </submittedName>
</protein>
<organism evidence="1 2">
    <name type="scientific">Portunus trituberculatus</name>
    <name type="common">Swimming crab</name>
    <name type="synonym">Neptunus trituberculatus</name>
    <dbReference type="NCBI Taxonomy" id="210409"/>
    <lineage>
        <taxon>Eukaryota</taxon>
        <taxon>Metazoa</taxon>
        <taxon>Ecdysozoa</taxon>
        <taxon>Arthropoda</taxon>
        <taxon>Crustacea</taxon>
        <taxon>Multicrustacea</taxon>
        <taxon>Malacostraca</taxon>
        <taxon>Eumalacostraca</taxon>
        <taxon>Eucarida</taxon>
        <taxon>Decapoda</taxon>
        <taxon>Pleocyemata</taxon>
        <taxon>Brachyura</taxon>
        <taxon>Eubrachyura</taxon>
        <taxon>Portunoidea</taxon>
        <taxon>Portunidae</taxon>
        <taxon>Portuninae</taxon>
        <taxon>Portunus</taxon>
    </lineage>
</organism>
<dbReference type="EMBL" id="VSRR010000058">
    <property type="protein sequence ID" value="MPC09170.1"/>
    <property type="molecule type" value="Genomic_DNA"/>
</dbReference>
<reference evidence="1 2" key="1">
    <citation type="submission" date="2019-05" db="EMBL/GenBank/DDBJ databases">
        <title>Another draft genome of Portunus trituberculatus and its Hox gene families provides insights of decapod evolution.</title>
        <authorList>
            <person name="Jeong J.-H."/>
            <person name="Song I."/>
            <person name="Kim S."/>
            <person name="Choi T."/>
            <person name="Kim D."/>
            <person name="Ryu S."/>
            <person name="Kim W."/>
        </authorList>
    </citation>
    <scope>NUCLEOTIDE SEQUENCE [LARGE SCALE GENOMIC DNA]</scope>
    <source>
        <tissue evidence="1">Muscle</tissue>
    </source>
</reference>
<accession>A0A5B7CIG1</accession>
<keyword evidence="2" id="KW-1185">Reference proteome</keyword>
<dbReference type="AlphaFoldDB" id="A0A5B7CIG1"/>
<evidence type="ECO:0000313" key="2">
    <source>
        <dbReference type="Proteomes" id="UP000324222"/>
    </source>
</evidence>
<sequence length="53" mass="6277">MNMEWKRVMVLKGLKAHKHPCNKFHFFPITTLFISLISTPIRRCSPEVYTQIS</sequence>
<dbReference type="Proteomes" id="UP000324222">
    <property type="component" value="Unassembled WGS sequence"/>
</dbReference>
<evidence type="ECO:0000313" key="1">
    <source>
        <dbReference type="EMBL" id="MPC09170.1"/>
    </source>
</evidence>
<name>A0A5B7CIG1_PORTR</name>
<gene>
    <name evidence="1" type="ORF">E2C01_001772</name>
</gene>
<proteinExistence type="predicted"/>
<comment type="caution">
    <text evidence="1">The sequence shown here is derived from an EMBL/GenBank/DDBJ whole genome shotgun (WGS) entry which is preliminary data.</text>
</comment>